<evidence type="ECO:0000313" key="1">
    <source>
        <dbReference type="EMBL" id="AWX71814.1"/>
    </source>
</evidence>
<organism evidence="1 2">
    <name type="scientific">Bacillus velezensis</name>
    <dbReference type="NCBI Taxonomy" id="492670"/>
    <lineage>
        <taxon>Bacteria</taxon>
        <taxon>Bacillati</taxon>
        <taxon>Bacillota</taxon>
        <taxon>Bacilli</taxon>
        <taxon>Bacillales</taxon>
        <taxon>Bacillaceae</taxon>
        <taxon>Bacillus</taxon>
        <taxon>Bacillus amyloliquefaciens group</taxon>
    </lineage>
</organism>
<evidence type="ECO:0000313" key="2">
    <source>
        <dbReference type="Proteomes" id="UP000250069"/>
    </source>
</evidence>
<sequence length="68" mass="8074">MVDYQQVMVLHVPWRLEFPHLLMRVVNQFSSCFLDKPASIKDRDSLQLSSNFALNYKSLYIFKHCIPD</sequence>
<accession>A0ABC8D411</accession>
<reference evidence="1 2" key="1">
    <citation type="submission" date="2018-06" db="EMBL/GenBank/DDBJ databases">
        <title>Complete Genome Sequence of Bacillus velezensis DSYZ, a Plant Growth-Promoting Rhizobacterium with Antifungal Activity.</title>
        <authorList>
            <person name="Du B."/>
            <person name="Ding Y."/>
            <person name="Liu K."/>
            <person name="Yao L."/>
            <person name="Wang C."/>
            <person name="Li H."/>
            <person name="Liu H."/>
        </authorList>
    </citation>
    <scope>NUCLEOTIDE SEQUENCE [LARGE SCALE GENOMIC DNA]</scope>
    <source>
        <strain evidence="1 2">DSYZ</strain>
    </source>
</reference>
<dbReference type="Proteomes" id="UP000250069">
    <property type="component" value="Chromosome"/>
</dbReference>
<proteinExistence type="predicted"/>
<dbReference type="EMBL" id="CP030150">
    <property type="protein sequence ID" value="AWX71814.1"/>
    <property type="molecule type" value="Genomic_DNA"/>
</dbReference>
<name>A0ABC8D411_BACVE</name>
<protein>
    <submittedName>
        <fullName evidence="1">Uncharacterized protein</fullName>
    </submittedName>
</protein>
<gene>
    <name evidence="1" type="ORF">BVDSYZ_07185</name>
</gene>
<dbReference type="AlphaFoldDB" id="A0ABC8D411"/>